<dbReference type="EMBL" id="KK365149">
    <property type="protein sequence ID" value="KCZ81125.1"/>
    <property type="molecule type" value="Genomic_DNA"/>
</dbReference>
<feature type="region of interest" description="Disordered" evidence="1">
    <location>
        <begin position="494"/>
        <end position="515"/>
    </location>
</feature>
<dbReference type="HOGENOM" id="CLU_339380_0_0_1"/>
<dbReference type="AlphaFoldDB" id="A0A059F1T3"/>
<dbReference type="OrthoDB" id="2198048at2759"/>
<evidence type="ECO:0000313" key="3">
    <source>
        <dbReference type="Proteomes" id="UP000030655"/>
    </source>
</evidence>
<evidence type="ECO:0000313" key="2">
    <source>
        <dbReference type="EMBL" id="KCZ81125.1"/>
    </source>
</evidence>
<gene>
    <name evidence="2" type="ORF">H312_01417</name>
</gene>
<sequence>MIFIIAFIFAAKKSGIISKQTSSKNITGKYLSKNKNNVLCNTQVIKKPLNIPNKKKKVVNIVAKPSEKVTYRKNPVKVNKRISGQGVKNECFGKVSKTRVPVKTLHQQPNTTSAKPQIEPCIRAHTSQIQVTQPPSIQTVTKPAIEPCIEAPTPTPAPTPQIQVTQPQSIQTITKPVIEPCIQVPTPSPVPTPQIQVLYPQMIQPQIYPYFPYNPIPTYPMTNVIPPTQYPNIDTQDCKTEQIKNPSENKIPSKKIIKIRKRITKRPKDKNSTTICTESKKSNEISNCEDCVDEHCKTNSVSSTICSDECEQSSQIEDSKDILSCEYEGKDEIDDLDECIKMCLEKNEECKDKNESDCSKDCTIKCEMPEENKEGNDCIDNFFFKNKKFERGKPFIKKCKDFAINKGCVFTRKYSNCDEKYICKDKKAKKISLKYFKKCLTLKINKLLKKQKEGEMEDKFMEKVTNLFLFLGGVSKPESLTNKIENLTNSFSFERNSSPNKSKEKSEDCQKTSSYNIKERVKPKGKIFVNFKKNLLNELLNKSREILDQNSTYNNEKSYKLLNEHIRKTVKDEINKQKDIPLDDKPLLDRIGEEIIEISKKIEDKKTEIGDAITENLKDKPEEKRDKEDMKPLEKHSTTKPEIKPEENNTKEENENHELEDPKDRSDIAETKEKPKQDLSKIFVPYIYPILLNSQNQQENTRNLISRDYMSMNLANSNYNNSNITREPLLNQENQKNNNLENKISQSLKDFGYKPTLSTNNFSPNFLPKQESKNLFSPPSDNQMLEGFGYTDPTKIPDDDVYIPENQPKNRNNYRRVVKIYNQNEFPESLLQQNPLRISNLNKVFKKIPPPETFEFPNHPNNIPIKKMYAISRLNKYNHSHLLPVEHNAFHKPLIIDDSSQNINLEPYDRKSEERNKIINGKFIIKSKEEPQSIVILDKKSIDELNCQPKQTKDKEETEKILFLSDILHLN</sequence>
<reference evidence="3" key="1">
    <citation type="submission" date="2013-02" db="EMBL/GenBank/DDBJ databases">
        <authorList>
            <consortium name="The Broad Institute Genome Sequencing Platform"/>
            <person name="Cuomo C."/>
            <person name="Becnel J."/>
            <person name="Sanscrainte N."/>
            <person name="Walker B."/>
            <person name="Young S.K."/>
            <person name="Zeng Q."/>
            <person name="Gargeya S."/>
            <person name="Fitzgerald M."/>
            <person name="Haas B."/>
            <person name="Abouelleil A."/>
            <person name="Alvarado L."/>
            <person name="Arachchi H.M."/>
            <person name="Berlin A.M."/>
            <person name="Chapman S.B."/>
            <person name="Dewar J."/>
            <person name="Goldberg J."/>
            <person name="Griggs A."/>
            <person name="Gujja S."/>
            <person name="Hansen M."/>
            <person name="Howarth C."/>
            <person name="Imamovic A."/>
            <person name="Larimer J."/>
            <person name="McCowan C."/>
            <person name="Murphy C."/>
            <person name="Neiman D."/>
            <person name="Pearson M."/>
            <person name="Priest M."/>
            <person name="Roberts A."/>
            <person name="Saif S."/>
            <person name="Shea T."/>
            <person name="Sisk P."/>
            <person name="Sykes S."/>
            <person name="Wortman J."/>
            <person name="Nusbaum C."/>
            <person name="Birren B."/>
        </authorList>
    </citation>
    <scope>NUCLEOTIDE SEQUENCE [LARGE SCALE GENOMIC DNA]</scope>
    <source>
        <strain evidence="3">PRA339</strain>
    </source>
</reference>
<feature type="compositionally biased region" description="Basic and acidic residues" evidence="1">
    <location>
        <begin position="501"/>
        <end position="510"/>
    </location>
</feature>
<proteinExistence type="predicted"/>
<reference evidence="2 3" key="2">
    <citation type="submission" date="2014-03" db="EMBL/GenBank/DDBJ databases">
        <title>The Genome Sequence of Anncaliia algerae insect isolate PRA339.</title>
        <authorList>
            <consortium name="The Broad Institute Genome Sequencing Platform"/>
            <consortium name="The Broad Institute Genome Sequencing Center for Infectious Disease"/>
            <person name="Cuomo C."/>
            <person name="Becnel J."/>
            <person name="Sanscrainte N."/>
            <person name="Walker B."/>
            <person name="Young S.K."/>
            <person name="Zeng Q."/>
            <person name="Gargeya S."/>
            <person name="Fitzgerald M."/>
            <person name="Haas B."/>
            <person name="Abouelleil A."/>
            <person name="Alvarado L."/>
            <person name="Arachchi H.M."/>
            <person name="Berlin A.M."/>
            <person name="Chapman S.B."/>
            <person name="Dewar J."/>
            <person name="Goldberg J."/>
            <person name="Griggs A."/>
            <person name="Gujja S."/>
            <person name="Hansen M."/>
            <person name="Howarth C."/>
            <person name="Imamovic A."/>
            <person name="Larimer J."/>
            <person name="McCowan C."/>
            <person name="Murphy C."/>
            <person name="Neiman D."/>
            <person name="Pearson M."/>
            <person name="Priest M."/>
            <person name="Roberts A."/>
            <person name="Saif S."/>
            <person name="Shea T."/>
            <person name="Sisk P."/>
            <person name="Sykes S."/>
            <person name="Wortman J."/>
            <person name="Nusbaum C."/>
            <person name="Birren B."/>
        </authorList>
    </citation>
    <scope>NUCLEOTIDE SEQUENCE [LARGE SCALE GENOMIC DNA]</scope>
    <source>
        <strain evidence="2 3">PRA339</strain>
    </source>
</reference>
<feature type="region of interest" description="Disordered" evidence="1">
    <location>
        <begin position="613"/>
        <end position="676"/>
    </location>
</feature>
<accession>A0A059F1T3</accession>
<evidence type="ECO:0000256" key="1">
    <source>
        <dbReference type="SAM" id="MobiDB-lite"/>
    </source>
</evidence>
<dbReference type="Proteomes" id="UP000030655">
    <property type="component" value="Unassembled WGS sequence"/>
</dbReference>
<organism evidence="2 3">
    <name type="scientific">Anncaliia algerae PRA339</name>
    <dbReference type="NCBI Taxonomy" id="1288291"/>
    <lineage>
        <taxon>Eukaryota</taxon>
        <taxon>Fungi</taxon>
        <taxon>Fungi incertae sedis</taxon>
        <taxon>Microsporidia</taxon>
        <taxon>Tubulinosematoidea</taxon>
        <taxon>Tubulinosematidae</taxon>
        <taxon>Anncaliia</taxon>
    </lineage>
</organism>
<keyword evidence="3" id="KW-1185">Reference proteome</keyword>
<protein>
    <submittedName>
        <fullName evidence="2">Uncharacterized protein</fullName>
    </submittedName>
</protein>
<dbReference type="VEuPathDB" id="MicrosporidiaDB:H312_01417"/>
<name>A0A059F1T3_9MICR</name>
<feature type="compositionally biased region" description="Basic and acidic residues" evidence="1">
    <location>
        <begin position="616"/>
        <end position="676"/>
    </location>
</feature>